<protein>
    <recommendedName>
        <fullName evidence="4">Yip1 domain-containing protein</fullName>
    </recommendedName>
</protein>
<evidence type="ECO:0000256" key="1">
    <source>
        <dbReference type="SAM" id="Phobius"/>
    </source>
</evidence>
<evidence type="ECO:0000313" key="3">
    <source>
        <dbReference type="Proteomes" id="UP000003879"/>
    </source>
</evidence>
<evidence type="ECO:0008006" key="4">
    <source>
        <dbReference type="Google" id="ProtNLM"/>
    </source>
</evidence>
<keyword evidence="1" id="KW-1133">Transmembrane helix</keyword>
<organism evidence="2 3">
    <name type="scientific">Bacteroides fragilis CL07T12C05</name>
    <dbReference type="NCBI Taxonomy" id="997883"/>
    <lineage>
        <taxon>Bacteria</taxon>
        <taxon>Pseudomonadati</taxon>
        <taxon>Bacteroidota</taxon>
        <taxon>Bacteroidia</taxon>
        <taxon>Bacteroidales</taxon>
        <taxon>Bacteroidaceae</taxon>
        <taxon>Bacteroides</taxon>
    </lineage>
</organism>
<keyword evidence="1" id="KW-0812">Transmembrane</keyword>
<dbReference type="HOGENOM" id="CLU_1431942_0_0_10"/>
<dbReference type="AlphaFoldDB" id="A0A0E2ATR6"/>
<accession>A0A0E2ATR6</accession>
<feature type="transmembrane region" description="Helical" evidence="1">
    <location>
        <begin position="132"/>
        <end position="152"/>
    </location>
</feature>
<feature type="transmembrane region" description="Helical" evidence="1">
    <location>
        <begin position="12"/>
        <end position="32"/>
    </location>
</feature>
<sequence>MKRIINTLEKMPKWYGFLTILLYSLLLAEFLITTNHLVNNNNLETDRLFVILARMSYIIIVLSAIVIWLISTFLFHLTAILFNGYAPFKHLLYISSYFYIIPAISVFISIFLLNQKTEYSTSNAVTTLQNNYSLGLPIMLVNYSFIPYYLLCMILIHHLYKVRLRYAIASVVIPILSVWAITKLFTLL</sequence>
<keyword evidence="1" id="KW-0472">Membrane</keyword>
<comment type="caution">
    <text evidence="2">The sequence shown here is derived from an EMBL/GenBank/DDBJ whole genome shotgun (WGS) entry which is preliminary data.</text>
</comment>
<dbReference type="PATRIC" id="fig|997883.3.peg.764"/>
<feature type="transmembrane region" description="Helical" evidence="1">
    <location>
        <begin position="52"/>
        <end position="79"/>
    </location>
</feature>
<feature type="transmembrane region" description="Helical" evidence="1">
    <location>
        <begin position="164"/>
        <end position="182"/>
    </location>
</feature>
<dbReference type="EMBL" id="AGXN01000005">
    <property type="protein sequence ID" value="EIY99413.1"/>
    <property type="molecule type" value="Genomic_DNA"/>
</dbReference>
<feature type="transmembrane region" description="Helical" evidence="1">
    <location>
        <begin position="91"/>
        <end position="112"/>
    </location>
</feature>
<gene>
    <name evidence="2" type="ORF">HMPREF1056_00714</name>
</gene>
<name>A0A0E2ATR6_BACFG</name>
<evidence type="ECO:0000313" key="2">
    <source>
        <dbReference type="EMBL" id="EIY99413.1"/>
    </source>
</evidence>
<proteinExistence type="predicted"/>
<dbReference type="Proteomes" id="UP000003879">
    <property type="component" value="Unassembled WGS sequence"/>
</dbReference>
<reference evidence="2 3" key="1">
    <citation type="submission" date="2012-02" db="EMBL/GenBank/DDBJ databases">
        <title>The Genome Sequence of Bacteroides fragilis CL07T12C05.</title>
        <authorList>
            <consortium name="The Broad Institute Genome Sequencing Platform"/>
            <person name="Earl A."/>
            <person name="Ward D."/>
            <person name="Feldgarden M."/>
            <person name="Gevers D."/>
            <person name="Zitomersky N.L."/>
            <person name="Coyne M.J."/>
            <person name="Comstock L.E."/>
            <person name="Young S.K."/>
            <person name="Zeng Q."/>
            <person name="Gargeya S."/>
            <person name="Fitzgerald M."/>
            <person name="Haas B."/>
            <person name="Abouelleil A."/>
            <person name="Alvarado L."/>
            <person name="Arachchi H.M."/>
            <person name="Berlin A."/>
            <person name="Chapman S.B."/>
            <person name="Gearin G."/>
            <person name="Goldberg J."/>
            <person name="Griggs A."/>
            <person name="Gujja S."/>
            <person name="Hansen M."/>
            <person name="Heiman D."/>
            <person name="Howarth C."/>
            <person name="Larimer J."/>
            <person name="Lui A."/>
            <person name="MacDonald P.J.P."/>
            <person name="McCowen C."/>
            <person name="Montmayeur A."/>
            <person name="Murphy C."/>
            <person name="Neiman D."/>
            <person name="Pearson M."/>
            <person name="Priest M."/>
            <person name="Roberts A."/>
            <person name="Saif S."/>
            <person name="Shea T."/>
            <person name="Sisk P."/>
            <person name="Stolte C."/>
            <person name="Sykes S."/>
            <person name="Wortman J."/>
            <person name="Nusbaum C."/>
            <person name="Birren B."/>
        </authorList>
    </citation>
    <scope>NUCLEOTIDE SEQUENCE [LARGE SCALE GENOMIC DNA]</scope>
    <source>
        <strain evidence="2 3">CL07T12C05</strain>
    </source>
</reference>